<dbReference type="Proteomes" id="UP001056383">
    <property type="component" value="Chromosome"/>
</dbReference>
<accession>A0ABY4TBY1</accession>
<feature type="compositionally biased region" description="Low complexity" evidence="1">
    <location>
        <begin position="159"/>
        <end position="183"/>
    </location>
</feature>
<reference evidence="2" key="1">
    <citation type="submission" date="2022-04" db="EMBL/GenBank/DDBJ databases">
        <title>Systematic whole-genome sequencing reveals an unexpected diversity among actinomycetoma pathogens and provides insights into their antibacterial susceptibilities.</title>
        <authorList>
            <person name="Watson A.K."/>
            <person name="Kepplinger B."/>
            <person name="Bakhiet S.M."/>
            <person name="Mhmoud N.A."/>
            <person name="Chapman J."/>
            <person name="Allenby N."/>
            <person name="Mickiewicz K."/>
            <person name="Goodfellow M."/>
            <person name="Fahal A.H."/>
            <person name="Errington J."/>
        </authorList>
    </citation>
    <scope>NUCLEOTIDE SEQUENCE</scope>
    <source>
        <strain evidence="2">SD 504</strain>
    </source>
</reference>
<organism evidence="2 3">
    <name type="scientific">Streptomyces sudanensis</name>
    <dbReference type="NCBI Taxonomy" id="436397"/>
    <lineage>
        <taxon>Bacteria</taxon>
        <taxon>Bacillati</taxon>
        <taxon>Actinomycetota</taxon>
        <taxon>Actinomycetes</taxon>
        <taxon>Kitasatosporales</taxon>
        <taxon>Streptomycetaceae</taxon>
        <taxon>Streptomyces</taxon>
    </lineage>
</organism>
<feature type="region of interest" description="Disordered" evidence="1">
    <location>
        <begin position="159"/>
        <end position="198"/>
    </location>
</feature>
<keyword evidence="3" id="KW-1185">Reference proteome</keyword>
<name>A0ABY4TBY1_9ACTN</name>
<protein>
    <recommendedName>
        <fullName evidence="4">Helix-turn-helix domain-containing protein</fullName>
    </recommendedName>
</protein>
<dbReference type="RefSeq" id="WP_010469742.1">
    <property type="nucleotide sequence ID" value="NZ_CP095474.1"/>
</dbReference>
<gene>
    <name evidence="2" type="ORF">MW084_11565</name>
</gene>
<sequence>MDYDFTFVVSGVDVDNQAAVDVLLEKCDALLARAGGVDLLSTTGSGGSAVEAALAAASAARAAVPRLRVCRLDRDLVGVHEIAERTGRSRQNVSQWIAGERKARGVPFPAAEGTVGRSQVWLWSEVNRWLAVHGLDDGVAYPTRAEMAEIDVALAAEAAGAPGPGPEEAAGAPGPGPEEAAGAPGPGPEEAAGEPRDERASVFTEHLTRLDHTVDEWGAPVLLVTDPAEPARGVMECVSSFGHDVSLVTTADRSTVTVLSTRPPLGPTKIITVPRNATVGDLLRLVQENPEAAFAMEASEGAEAAGRDAPPIQRRRAIAV</sequence>
<dbReference type="EMBL" id="CP095474">
    <property type="protein sequence ID" value="URN16467.1"/>
    <property type="molecule type" value="Genomic_DNA"/>
</dbReference>
<evidence type="ECO:0008006" key="4">
    <source>
        <dbReference type="Google" id="ProtNLM"/>
    </source>
</evidence>
<evidence type="ECO:0000256" key="1">
    <source>
        <dbReference type="SAM" id="MobiDB-lite"/>
    </source>
</evidence>
<proteinExistence type="predicted"/>
<evidence type="ECO:0000313" key="2">
    <source>
        <dbReference type="EMBL" id="URN16467.1"/>
    </source>
</evidence>
<evidence type="ECO:0000313" key="3">
    <source>
        <dbReference type="Proteomes" id="UP001056383"/>
    </source>
</evidence>